<feature type="domain" description="LpxI N-terminal" evidence="2">
    <location>
        <begin position="5"/>
        <end position="131"/>
    </location>
</feature>
<dbReference type="Pfam" id="PF06230">
    <property type="entry name" value="LpxI_C"/>
    <property type="match status" value="1"/>
</dbReference>
<dbReference type="PANTHER" id="PTHR39962">
    <property type="entry name" value="BLL4848 PROTEIN"/>
    <property type="match status" value="1"/>
</dbReference>
<dbReference type="Gene3D" id="3.40.50.20">
    <property type="match status" value="1"/>
</dbReference>
<dbReference type="InterPro" id="IPR043167">
    <property type="entry name" value="LpxI_C_sf"/>
</dbReference>
<dbReference type="InterPro" id="IPR053174">
    <property type="entry name" value="LpxI"/>
</dbReference>
<dbReference type="Proteomes" id="UP000002366">
    <property type="component" value="Chromosome"/>
</dbReference>
<dbReference type="InterPro" id="IPR041255">
    <property type="entry name" value="LpxI_N"/>
</dbReference>
<accession>D5EGD4</accession>
<sequence length="270" mass="29493">MKRTLAIIAGEGCLPEIICARLFKEGMPPYVFSMGADIERLAPFARQIWTVATPDLEWILGQMLSHKVETMILAGQVPKSLMYQRENLDVLLKQSLDAENNDDHALLSRIVRTIEKTGIKVAGYRQILSDLLTPEGQVSARGLSDQEAKDVAYGCSILFHLLPLSFGQSIVIHSGAVVAVEAMEGTDAMLQRAGTLVHGGSVIKMMRADQDERFDIPVVGTHTLHMMEKAGQTCLALEAGRTLMLEKEAFLELAARLNIAVVGVPPCLSI</sequence>
<proteinExistence type="predicted"/>
<evidence type="ECO:0000313" key="4">
    <source>
        <dbReference type="Proteomes" id="UP000002366"/>
    </source>
</evidence>
<reference evidence="3 4" key="1">
    <citation type="journal article" date="2010" name="Stand. Genomic Sci.">
        <title>Complete genome sequence of Aminobacterium colombiense type strain (ALA-1).</title>
        <authorList>
            <person name="Chertkov O."/>
            <person name="Sikorski J."/>
            <person name="Brambilla E."/>
            <person name="Lapidus A."/>
            <person name="Copeland A."/>
            <person name="Glavina Del Rio T."/>
            <person name="Nolan M."/>
            <person name="Lucas S."/>
            <person name="Tice H."/>
            <person name="Cheng J.F."/>
            <person name="Han C."/>
            <person name="Detter J.C."/>
            <person name="Bruce D."/>
            <person name="Tapia R."/>
            <person name="Goodwin L."/>
            <person name="Pitluck S."/>
            <person name="Liolios K."/>
            <person name="Ivanova N."/>
            <person name="Mavromatis K."/>
            <person name="Ovchinnikova G."/>
            <person name="Pati A."/>
            <person name="Chen A."/>
            <person name="Palaniappan K."/>
            <person name="Land M."/>
            <person name="Hauser L."/>
            <person name="Chang Y.J."/>
            <person name="Jeffries C.D."/>
            <person name="Spring S."/>
            <person name="Rohde M."/>
            <person name="Goker M."/>
            <person name="Bristow J."/>
            <person name="Eisen J.A."/>
            <person name="Markowitz V."/>
            <person name="Hugenholtz P."/>
            <person name="Kyrpides N.C."/>
            <person name="Klenk H.P."/>
        </authorList>
    </citation>
    <scope>NUCLEOTIDE SEQUENCE [LARGE SCALE GENOMIC DNA]</scope>
    <source>
        <strain evidence="4">DSM 12261 / ALA-1</strain>
    </source>
</reference>
<evidence type="ECO:0008006" key="5">
    <source>
        <dbReference type="Google" id="ProtNLM"/>
    </source>
</evidence>
<dbReference type="HOGENOM" id="CLU_085042_0_0_0"/>
<dbReference type="STRING" id="572547.Amico_1499"/>
<dbReference type="EMBL" id="CP001997">
    <property type="protein sequence ID" value="ADE57616.1"/>
    <property type="molecule type" value="Genomic_DNA"/>
</dbReference>
<gene>
    <name evidence="3" type="ordered locus">Amico_1499</name>
</gene>
<feature type="domain" description="LpxI C-terminal" evidence="1">
    <location>
        <begin position="134"/>
        <end position="262"/>
    </location>
</feature>
<evidence type="ECO:0000259" key="1">
    <source>
        <dbReference type="Pfam" id="PF06230"/>
    </source>
</evidence>
<evidence type="ECO:0000313" key="3">
    <source>
        <dbReference type="EMBL" id="ADE57616.1"/>
    </source>
</evidence>
<keyword evidence="4" id="KW-1185">Reference proteome</keyword>
<dbReference type="eggNOG" id="COG3494">
    <property type="taxonomic scope" value="Bacteria"/>
</dbReference>
<protein>
    <recommendedName>
        <fullName evidence="5">DUF1009 domain-containing protein</fullName>
    </recommendedName>
</protein>
<dbReference type="Pfam" id="PF17930">
    <property type="entry name" value="LpxI_N"/>
    <property type="match status" value="1"/>
</dbReference>
<dbReference type="PANTHER" id="PTHR39962:SF1">
    <property type="entry name" value="LPXI FAMILY PROTEIN"/>
    <property type="match status" value="1"/>
</dbReference>
<dbReference type="Gene3D" id="3.40.140.80">
    <property type="match status" value="1"/>
</dbReference>
<dbReference type="InterPro" id="IPR010415">
    <property type="entry name" value="LpxI_C"/>
</dbReference>
<dbReference type="KEGG" id="aco:Amico_1499"/>
<name>D5EGD4_AMICL</name>
<dbReference type="AlphaFoldDB" id="D5EGD4"/>
<evidence type="ECO:0000259" key="2">
    <source>
        <dbReference type="Pfam" id="PF17930"/>
    </source>
</evidence>
<organism evidence="3 4">
    <name type="scientific">Aminobacterium colombiense (strain DSM 12261 / ALA-1)</name>
    <dbReference type="NCBI Taxonomy" id="572547"/>
    <lineage>
        <taxon>Bacteria</taxon>
        <taxon>Thermotogati</taxon>
        <taxon>Synergistota</taxon>
        <taxon>Synergistia</taxon>
        <taxon>Synergistales</taxon>
        <taxon>Aminobacteriaceae</taxon>
        <taxon>Aminobacterium</taxon>
    </lineage>
</organism>